<dbReference type="Proteomes" id="UP001214250">
    <property type="component" value="Chromosome 2"/>
</dbReference>
<comment type="domain">
    <text evidence="2">A Gly-cisPro motif from one monomer fits into the active site of the other monomer to allow specific chiral rejection of L-amino acids.</text>
</comment>
<dbReference type="InterPro" id="IPR003732">
    <property type="entry name" value="Daa-tRNA_deacyls_DTD"/>
</dbReference>
<accession>A0ABY7VXY7</accession>
<protein>
    <recommendedName>
        <fullName evidence="2">D-aminoacyl-tRNA deacylase</fullName>
        <shortName evidence="2">DTD</shortName>
        <ecNumber evidence="2">3.1.1.96</ecNumber>
    </recommendedName>
    <alternativeName>
        <fullName evidence="2">Gly-tRNA(Ala) deacylase</fullName>
        <ecNumber evidence="2">3.1.1.-</ecNumber>
    </alternativeName>
</protein>
<reference evidence="3 4" key="1">
    <citation type="submission" date="2023-02" db="EMBL/GenBank/DDBJ databases">
        <title>Genome sequence of Lentisphaera profundi SAORIC-696.</title>
        <authorList>
            <person name="Kim e."/>
            <person name="Cho J.-C."/>
            <person name="Choi A."/>
            <person name="Kang I."/>
        </authorList>
    </citation>
    <scope>NUCLEOTIDE SEQUENCE [LARGE SCALE GENOMIC DNA]</scope>
    <source>
        <strain evidence="3 4">SAORIC-696</strain>
    </source>
</reference>
<comment type="function">
    <text evidence="2">An aminoacyl-tRNA editing enzyme that deacylates mischarged D-aminoacyl-tRNAs. Also deacylates mischarged glycyl-tRNA(Ala), protecting cells against glycine mischarging by AlaRS. Acts via tRNA-based rather than protein-based catalysis; rejects L-amino acids rather than detecting D-amino acids in the active site. By recycling D-aminoacyl-tRNA to D-amino acids and free tRNA molecules, this enzyme counteracts the toxicity associated with the formation of D-aminoacyl-tRNA entities in vivo and helps enforce protein L-homochirality.</text>
</comment>
<sequence>MKALIQRVSSASVQSGDEVLGKIEQGLVVLLGVEQNDQAHDGQVLAKKLADLRIFSNDEGKFDYSLRDIKGEILIISQFTLCADYKKGRRPSFTQAASPNDAKELYLDFIKIFQNDPQISHVATGRFAADMQVTINNNGPVTMQLDSAQLK</sequence>
<dbReference type="InterPro" id="IPR023509">
    <property type="entry name" value="DTD-like_sf"/>
</dbReference>
<evidence type="ECO:0000313" key="4">
    <source>
        <dbReference type="Proteomes" id="UP001214250"/>
    </source>
</evidence>
<dbReference type="EC" id="3.1.1.96" evidence="2"/>
<dbReference type="RefSeq" id="WP_274152850.1">
    <property type="nucleotide sequence ID" value="NZ_CP117812.1"/>
</dbReference>
<feature type="short sequence motif" description="Gly-cisPro motif, important for rejection of L-amino acids" evidence="2">
    <location>
        <begin position="139"/>
        <end position="140"/>
    </location>
</feature>
<keyword evidence="4" id="KW-1185">Reference proteome</keyword>
<organism evidence="3 4">
    <name type="scientific">Lentisphaera profundi</name>
    <dbReference type="NCBI Taxonomy" id="1658616"/>
    <lineage>
        <taxon>Bacteria</taxon>
        <taxon>Pseudomonadati</taxon>
        <taxon>Lentisphaerota</taxon>
        <taxon>Lentisphaeria</taxon>
        <taxon>Lentisphaerales</taxon>
        <taxon>Lentisphaeraceae</taxon>
        <taxon>Lentisphaera</taxon>
    </lineage>
</organism>
<dbReference type="Pfam" id="PF02580">
    <property type="entry name" value="Tyr_Deacylase"/>
    <property type="match status" value="1"/>
</dbReference>
<name>A0ABY7VXY7_9BACT</name>
<dbReference type="EMBL" id="CP117812">
    <property type="protein sequence ID" value="WDE98080.1"/>
    <property type="molecule type" value="Genomic_DNA"/>
</dbReference>
<dbReference type="EC" id="3.1.1.-" evidence="2"/>
<comment type="subunit">
    <text evidence="2">Homodimer.</text>
</comment>
<dbReference type="HAMAP" id="MF_00518">
    <property type="entry name" value="Deacylase_Dtd"/>
    <property type="match status" value="1"/>
</dbReference>
<dbReference type="PANTHER" id="PTHR10472">
    <property type="entry name" value="D-TYROSYL-TRNA TYR DEACYLASE"/>
    <property type="match status" value="1"/>
</dbReference>
<dbReference type="SUPFAM" id="SSF69500">
    <property type="entry name" value="DTD-like"/>
    <property type="match status" value="1"/>
</dbReference>
<evidence type="ECO:0000256" key="1">
    <source>
        <dbReference type="ARBA" id="ARBA00009673"/>
    </source>
</evidence>
<evidence type="ECO:0000313" key="3">
    <source>
        <dbReference type="EMBL" id="WDE98080.1"/>
    </source>
</evidence>
<comment type="similarity">
    <text evidence="1 2">Belongs to the DTD family.</text>
</comment>
<proteinExistence type="inferred from homology"/>
<dbReference type="Gene3D" id="3.50.80.10">
    <property type="entry name" value="D-tyrosyl-tRNA(Tyr) deacylase"/>
    <property type="match status" value="1"/>
</dbReference>
<evidence type="ECO:0000256" key="2">
    <source>
        <dbReference type="HAMAP-Rule" id="MF_00518"/>
    </source>
</evidence>
<keyword evidence="2" id="KW-0963">Cytoplasm</keyword>
<gene>
    <name evidence="2 3" type="primary">dtd</name>
    <name evidence="3" type="ORF">PQO03_19875</name>
</gene>
<dbReference type="GO" id="GO:0051499">
    <property type="term" value="F:D-aminoacyl-tRNA deacylase activity"/>
    <property type="evidence" value="ECO:0007669"/>
    <property type="project" value="UniProtKB-EC"/>
</dbReference>
<dbReference type="NCBIfam" id="TIGR00256">
    <property type="entry name" value="D-aminoacyl-tRNA deacylase"/>
    <property type="match status" value="1"/>
</dbReference>
<comment type="subcellular location">
    <subcellularLocation>
        <location evidence="2">Cytoplasm</location>
    </subcellularLocation>
</comment>
<comment type="catalytic activity">
    <reaction evidence="2">
        <text>a D-aminoacyl-tRNA + H2O = a tRNA + a D-alpha-amino acid + H(+)</text>
        <dbReference type="Rhea" id="RHEA:13953"/>
        <dbReference type="Rhea" id="RHEA-COMP:10123"/>
        <dbReference type="Rhea" id="RHEA-COMP:10124"/>
        <dbReference type="ChEBI" id="CHEBI:15377"/>
        <dbReference type="ChEBI" id="CHEBI:15378"/>
        <dbReference type="ChEBI" id="CHEBI:59871"/>
        <dbReference type="ChEBI" id="CHEBI:78442"/>
        <dbReference type="ChEBI" id="CHEBI:79333"/>
        <dbReference type="EC" id="3.1.1.96"/>
    </reaction>
</comment>
<keyword evidence="2" id="KW-0694">RNA-binding</keyword>
<comment type="catalytic activity">
    <reaction evidence="2">
        <text>glycyl-tRNA(Ala) + H2O = tRNA(Ala) + glycine + H(+)</text>
        <dbReference type="Rhea" id="RHEA:53744"/>
        <dbReference type="Rhea" id="RHEA-COMP:9657"/>
        <dbReference type="Rhea" id="RHEA-COMP:13640"/>
        <dbReference type="ChEBI" id="CHEBI:15377"/>
        <dbReference type="ChEBI" id="CHEBI:15378"/>
        <dbReference type="ChEBI" id="CHEBI:57305"/>
        <dbReference type="ChEBI" id="CHEBI:78442"/>
        <dbReference type="ChEBI" id="CHEBI:78522"/>
    </reaction>
</comment>
<dbReference type="PANTHER" id="PTHR10472:SF5">
    <property type="entry name" value="D-AMINOACYL-TRNA DEACYLASE 1"/>
    <property type="match status" value="1"/>
</dbReference>
<keyword evidence="2 3" id="KW-0378">Hydrolase</keyword>
<keyword evidence="2" id="KW-0820">tRNA-binding</keyword>